<dbReference type="RefSeq" id="WP_204020313.1">
    <property type="nucleotide sequence ID" value="NZ_BOOW01000004.1"/>
</dbReference>
<evidence type="ECO:0000256" key="2">
    <source>
        <dbReference type="ARBA" id="ARBA00008072"/>
    </source>
</evidence>
<keyword evidence="6" id="KW-0812">Transmembrane</keyword>
<evidence type="ECO:0000256" key="6">
    <source>
        <dbReference type="SAM" id="Phobius"/>
    </source>
</evidence>
<keyword evidence="3" id="KW-0479">Metal-binding</keyword>
<keyword evidence="6" id="KW-0472">Membrane</keyword>
<keyword evidence="9" id="KW-1185">Reference proteome</keyword>
<dbReference type="InterPro" id="IPR002328">
    <property type="entry name" value="ADH_Zn_CS"/>
</dbReference>
<protein>
    <submittedName>
        <fullName evidence="8">Alcohol dehydrogenase</fullName>
    </submittedName>
</protein>
<dbReference type="GO" id="GO:0005737">
    <property type="term" value="C:cytoplasm"/>
    <property type="evidence" value="ECO:0007669"/>
    <property type="project" value="TreeGrafter"/>
</dbReference>
<dbReference type="PROSITE" id="PS00059">
    <property type="entry name" value="ADH_ZINC"/>
    <property type="match status" value="1"/>
</dbReference>
<dbReference type="InterPro" id="IPR011032">
    <property type="entry name" value="GroES-like_sf"/>
</dbReference>
<dbReference type="GO" id="GO:0008270">
    <property type="term" value="F:zinc ion binding"/>
    <property type="evidence" value="ECO:0007669"/>
    <property type="project" value="InterPro"/>
</dbReference>
<dbReference type="GO" id="GO:0000721">
    <property type="term" value="F:(R,R)-butanediol dehydrogenase activity"/>
    <property type="evidence" value="ECO:0007669"/>
    <property type="project" value="TreeGrafter"/>
</dbReference>
<evidence type="ECO:0000256" key="1">
    <source>
        <dbReference type="ARBA" id="ARBA00001947"/>
    </source>
</evidence>
<dbReference type="EMBL" id="BOOW01000004">
    <property type="protein sequence ID" value="GII90133.1"/>
    <property type="molecule type" value="Genomic_DNA"/>
</dbReference>
<dbReference type="SUPFAM" id="SSF51735">
    <property type="entry name" value="NAD(P)-binding Rossmann-fold domains"/>
    <property type="match status" value="1"/>
</dbReference>
<evidence type="ECO:0000256" key="3">
    <source>
        <dbReference type="ARBA" id="ARBA00022723"/>
    </source>
</evidence>
<dbReference type="Pfam" id="PF08240">
    <property type="entry name" value="ADH_N"/>
    <property type="match status" value="1"/>
</dbReference>
<comment type="similarity">
    <text evidence="2">Belongs to the zinc-containing alcohol dehydrogenase family.</text>
</comment>
<evidence type="ECO:0000259" key="7">
    <source>
        <dbReference type="Pfam" id="PF08240"/>
    </source>
</evidence>
<dbReference type="Proteomes" id="UP000606172">
    <property type="component" value="Unassembled WGS sequence"/>
</dbReference>
<feature type="domain" description="Alcohol dehydrogenase-like N-terminal" evidence="7">
    <location>
        <begin position="25"/>
        <end position="135"/>
    </location>
</feature>
<reference evidence="8" key="1">
    <citation type="submission" date="2021-01" db="EMBL/GenBank/DDBJ databases">
        <title>Whole genome shotgun sequence of Sinosporangium siamense NBRC 109515.</title>
        <authorList>
            <person name="Komaki H."/>
            <person name="Tamura T."/>
        </authorList>
    </citation>
    <scope>NUCLEOTIDE SEQUENCE</scope>
    <source>
        <strain evidence="8">NBRC 109515</strain>
    </source>
</reference>
<keyword evidence="4" id="KW-0862">Zinc</keyword>
<evidence type="ECO:0000313" key="9">
    <source>
        <dbReference type="Proteomes" id="UP000606172"/>
    </source>
</evidence>
<comment type="caution">
    <text evidence="8">The sequence shown here is derived from an EMBL/GenBank/DDBJ whole genome shotgun (WGS) entry which is preliminary data.</text>
</comment>
<proteinExistence type="inferred from homology"/>
<organism evidence="8 9">
    <name type="scientific">Sinosporangium siamense</name>
    <dbReference type="NCBI Taxonomy" id="1367973"/>
    <lineage>
        <taxon>Bacteria</taxon>
        <taxon>Bacillati</taxon>
        <taxon>Actinomycetota</taxon>
        <taxon>Actinomycetes</taxon>
        <taxon>Streptosporangiales</taxon>
        <taxon>Streptosporangiaceae</taxon>
        <taxon>Sinosporangium</taxon>
    </lineage>
</organism>
<dbReference type="PANTHER" id="PTHR43161">
    <property type="entry name" value="SORBITOL DEHYDROGENASE"/>
    <property type="match status" value="1"/>
</dbReference>
<feature type="transmembrane region" description="Helical" evidence="6">
    <location>
        <begin position="165"/>
        <end position="185"/>
    </location>
</feature>
<dbReference type="PANTHER" id="PTHR43161:SF23">
    <property type="entry name" value="(R,R)-BUTANEDIOL DEHYDROGENASE-RELATED"/>
    <property type="match status" value="1"/>
</dbReference>
<dbReference type="Gene3D" id="3.40.50.720">
    <property type="entry name" value="NAD(P)-binding Rossmann-like Domain"/>
    <property type="match status" value="1"/>
</dbReference>
<comment type="cofactor">
    <cofactor evidence="1">
        <name>Zn(2+)</name>
        <dbReference type="ChEBI" id="CHEBI:29105"/>
    </cofactor>
</comment>
<evidence type="ECO:0000313" key="8">
    <source>
        <dbReference type="EMBL" id="GII90133.1"/>
    </source>
</evidence>
<dbReference type="GO" id="GO:0034079">
    <property type="term" value="P:butanediol biosynthetic process"/>
    <property type="evidence" value="ECO:0007669"/>
    <property type="project" value="TreeGrafter"/>
</dbReference>
<evidence type="ECO:0000256" key="4">
    <source>
        <dbReference type="ARBA" id="ARBA00022833"/>
    </source>
</evidence>
<evidence type="ECO:0000256" key="5">
    <source>
        <dbReference type="ARBA" id="ARBA00023002"/>
    </source>
</evidence>
<accession>A0A919RA40</accession>
<dbReference type="SUPFAM" id="SSF50129">
    <property type="entry name" value="GroES-like"/>
    <property type="match status" value="1"/>
</dbReference>
<keyword evidence="5" id="KW-0560">Oxidoreductase</keyword>
<gene>
    <name evidence="8" type="ORF">Ssi02_03640</name>
</gene>
<keyword evidence="6" id="KW-1133">Transmembrane helix</keyword>
<dbReference type="Gene3D" id="3.90.180.10">
    <property type="entry name" value="Medium-chain alcohol dehydrogenases, catalytic domain"/>
    <property type="match status" value="1"/>
</dbReference>
<dbReference type="AlphaFoldDB" id="A0A919RA40"/>
<dbReference type="InterPro" id="IPR036291">
    <property type="entry name" value="NAD(P)-bd_dom_sf"/>
</dbReference>
<name>A0A919RA40_9ACTN</name>
<dbReference type="InterPro" id="IPR013154">
    <property type="entry name" value="ADH-like_N"/>
</dbReference>
<sequence>MRALIYRAPWHIEIADRPVPAPTRPTECLVRVETCGICGTDIGIITGDYGASRPPVVLGHEAAGEVVQTGAAVRTIRVGDRVAINPTFFCGSCRLCRTGRTNHCALKEGTEAGVSSDGALAEYFRTHERFLHRLPPHVSYEEAALTEPLSCVLTGAGRLTLRPSAVALVLGLGPIGVLYALVLALRGVRGIAIEPAAARRMRAEPLLRAEGWTVRENVHEVRRELNGVGIDVLVDAGGCFDNSFMPLLAPGAQVLLVALRTHRQTIDLGSLADRSISLVGSIDTLGTFDDALSLLASARIPAKDLISHLVPLPDLPGALQLLGCDIRDRSYMPRAAALKVVAKPGVA</sequence>